<evidence type="ECO:0000313" key="5">
    <source>
        <dbReference type="EMBL" id="PUZ26113.1"/>
    </source>
</evidence>
<sequence>MDLVINLGGAAATIINGRRKDTPAMGHEEFNLPAVARQTGISERCAQQLYLGHVGGSPVSFATFARFNKGLHLVRSTQMPLTDIAYECGYYDQAHFIRSFKKRTGITPSDARRSLAGNEEAFQQAVNIGF</sequence>
<evidence type="ECO:0000259" key="4">
    <source>
        <dbReference type="PROSITE" id="PS01124"/>
    </source>
</evidence>
<dbReference type="Pfam" id="PF12833">
    <property type="entry name" value="HTH_18"/>
    <property type="match status" value="1"/>
</dbReference>
<dbReference type="SUPFAM" id="SSF46689">
    <property type="entry name" value="Homeodomain-like"/>
    <property type="match status" value="1"/>
</dbReference>
<dbReference type="PROSITE" id="PS01124">
    <property type="entry name" value="HTH_ARAC_FAMILY_2"/>
    <property type="match status" value="1"/>
</dbReference>
<keyword evidence="2" id="KW-0238">DNA-binding</keyword>
<dbReference type="InterPro" id="IPR020449">
    <property type="entry name" value="Tscrpt_reg_AraC-type_HTH"/>
</dbReference>
<dbReference type="AlphaFoldDB" id="A0A2T7BIN3"/>
<gene>
    <name evidence="5" type="ORF">DCC81_17900</name>
</gene>
<dbReference type="Proteomes" id="UP000244450">
    <property type="component" value="Unassembled WGS sequence"/>
</dbReference>
<dbReference type="GO" id="GO:0003700">
    <property type="term" value="F:DNA-binding transcription factor activity"/>
    <property type="evidence" value="ECO:0007669"/>
    <property type="project" value="InterPro"/>
</dbReference>
<evidence type="ECO:0000256" key="1">
    <source>
        <dbReference type="ARBA" id="ARBA00023015"/>
    </source>
</evidence>
<keyword evidence="1" id="KW-0805">Transcription regulation</keyword>
<accession>A0A2T7BIN3</accession>
<evidence type="ECO:0000256" key="2">
    <source>
        <dbReference type="ARBA" id="ARBA00023125"/>
    </source>
</evidence>
<reference evidence="5 6" key="1">
    <citation type="submission" date="2018-04" db="EMBL/GenBank/DDBJ databases">
        <title>Chitinophaga fuyangensis sp. nov., isolated from soil in a chemical factory.</title>
        <authorList>
            <person name="Chen K."/>
        </authorList>
    </citation>
    <scope>NUCLEOTIDE SEQUENCE [LARGE SCALE GENOMIC DNA]</scope>
    <source>
        <strain evidence="5 6">LY-1</strain>
    </source>
</reference>
<keyword evidence="6" id="KW-1185">Reference proteome</keyword>
<name>A0A2T7BIN3_9BACT</name>
<feature type="domain" description="HTH araC/xylS-type" evidence="4">
    <location>
        <begin position="28"/>
        <end position="114"/>
    </location>
</feature>
<evidence type="ECO:0000313" key="6">
    <source>
        <dbReference type="Proteomes" id="UP000244450"/>
    </source>
</evidence>
<proteinExistence type="predicted"/>
<dbReference type="GO" id="GO:0043565">
    <property type="term" value="F:sequence-specific DNA binding"/>
    <property type="evidence" value="ECO:0007669"/>
    <property type="project" value="InterPro"/>
</dbReference>
<comment type="caution">
    <text evidence="5">The sequence shown here is derived from an EMBL/GenBank/DDBJ whole genome shotgun (WGS) entry which is preliminary data.</text>
</comment>
<dbReference type="PANTHER" id="PTHR46796">
    <property type="entry name" value="HTH-TYPE TRANSCRIPTIONAL ACTIVATOR RHAS-RELATED"/>
    <property type="match status" value="1"/>
</dbReference>
<dbReference type="OrthoDB" id="655946at2"/>
<dbReference type="SMART" id="SM00342">
    <property type="entry name" value="HTH_ARAC"/>
    <property type="match status" value="1"/>
</dbReference>
<dbReference type="RefSeq" id="WP_108687950.1">
    <property type="nucleotide sequence ID" value="NZ_QCYK01000002.1"/>
</dbReference>
<dbReference type="PRINTS" id="PR00032">
    <property type="entry name" value="HTHARAC"/>
</dbReference>
<dbReference type="InterPro" id="IPR050204">
    <property type="entry name" value="AraC_XylS_family_regulators"/>
</dbReference>
<dbReference type="Gene3D" id="1.10.10.60">
    <property type="entry name" value="Homeodomain-like"/>
    <property type="match status" value="1"/>
</dbReference>
<organism evidence="5 6">
    <name type="scientific">Chitinophaga parva</name>
    <dbReference type="NCBI Taxonomy" id="2169414"/>
    <lineage>
        <taxon>Bacteria</taxon>
        <taxon>Pseudomonadati</taxon>
        <taxon>Bacteroidota</taxon>
        <taxon>Chitinophagia</taxon>
        <taxon>Chitinophagales</taxon>
        <taxon>Chitinophagaceae</taxon>
        <taxon>Chitinophaga</taxon>
    </lineage>
</organism>
<evidence type="ECO:0000256" key="3">
    <source>
        <dbReference type="ARBA" id="ARBA00023163"/>
    </source>
</evidence>
<dbReference type="EMBL" id="QCYK01000002">
    <property type="protein sequence ID" value="PUZ26113.1"/>
    <property type="molecule type" value="Genomic_DNA"/>
</dbReference>
<dbReference type="PANTHER" id="PTHR46796:SF13">
    <property type="entry name" value="HTH-TYPE TRANSCRIPTIONAL ACTIVATOR RHAS"/>
    <property type="match status" value="1"/>
</dbReference>
<dbReference type="InterPro" id="IPR018060">
    <property type="entry name" value="HTH_AraC"/>
</dbReference>
<protein>
    <recommendedName>
        <fullName evidence="4">HTH araC/xylS-type domain-containing protein</fullName>
    </recommendedName>
</protein>
<keyword evidence="3" id="KW-0804">Transcription</keyword>
<dbReference type="InterPro" id="IPR009057">
    <property type="entry name" value="Homeodomain-like_sf"/>
</dbReference>